<keyword evidence="4 5" id="KW-0472">Membrane</keyword>
<keyword evidence="8" id="KW-1185">Reference proteome</keyword>
<protein>
    <recommendedName>
        <fullName evidence="6">O-antigen ligase-related domain-containing protein</fullName>
    </recommendedName>
</protein>
<feature type="transmembrane region" description="Helical" evidence="5">
    <location>
        <begin position="233"/>
        <end position="250"/>
    </location>
</feature>
<feature type="transmembrane region" description="Helical" evidence="5">
    <location>
        <begin position="131"/>
        <end position="150"/>
    </location>
</feature>
<feature type="transmembrane region" description="Helical" evidence="5">
    <location>
        <begin position="347"/>
        <end position="371"/>
    </location>
</feature>
<dbReference type="InterPro" id="IPR007016">
    <property type="entry name" value="O-antigen_ligase-rel_domated"/>
</dbReference>
<sequence length="459" mass="50014">MNSPVPYSATLSDRYLLALCCVLMGYAMMGKGFAYVGYAPLFVGELSFVAGFLILLRSGCIIAVLAFGPSLLLTALMGWTVLRTVPFVGTYGFDALRDSVIVMYGGFAFIVAALLIEDFRRINTLIRYYKLFLNVYVPAVPILFPLSFYFGNELPKLPGTDVSLIVIGAGEVATHIAGATVFAMAGFRRVTLIWAICLLAALVEVSAVSRAAMLAYIVPVVLAALVLGKIRMLAVTAVSGLVLLAVSFLLETSVSNYEEARSSTERRVSTIQLMDNVASIIGHGGSQTEDTKEWREKWWSIIIDNTVYGRYFWTGRGFGVNLAVEDGYASGHDERPLRSPHNGNMTILARAGIPGVALWGTFLAAWFAALLRAIMLALRRGQAGWASLLLFIACYAASCVVNASFDVALEGPMQGIWFWCLIGFGIGATMIYRYRQVDDPWKVRLAQEVRPALGGLPSR</sequence>
<comment type="subcellular location">
    <subcellularLocation>
        <location evidence="1">Membrane</location>
        <topology evidence="1">Multi-pass membrane protein</topology>
    </subcellularLocation>
</comment>
<dbReference type="OrthoDB" id="185849at2"/>
<feature type="transmembrane region" description="Helical" evidence="5">
    <location>
        <begin position="190"/>
        <end position="207"/>
    </location>
</feature>
<proteinExistence type="predicted"/>
<feature type="transmembrane region" description="Helical" evidence="5">
    <location>
        <begin position="383"/>
        <end position="404"/>
    </location>
</feature>
<dbReference type="AlphaFoldDB" id="A0A125Q920"/>
<evidence type="ECO:0000256" key="1">
    <source>
        <dbReference type="ARBA" id="ARBA00004141"/>
    </source>
</evidence>
<dbReference type="RefSeq" id="WP_066506971.1">
    <property type="nucleotide sequence ID" value="NZ_LNCU01000057.1"/>
</dbReference>
<evidence type="ECO:0000256" key="5">
    <source>
        <dbReference type="SAM" id="Phobius"/>
    </source>
</evidence>
<evidence type="ECO:0000256" key="2">
    <source>
        <dbReference type="ARBA" id="ARBA00022692"/>
    </source>
</evidence>
<name>A0A125Q920_9BRAD</name>
<dbReference type="Proteomes" id="UP000057737">
    <property type="component" value="Unassembled WGS sequence"/>
</dbReference>
<feature type="transmembrane region" description="Helical" evidence="5">
    <location>
        <begin position="101"/>
        <end position="119"/>
    </location>
</feature>
<feature type="transmembrane region" description="Helical" evidence="5">
    <location>
        <begin position="162"/>
        <end position="183"/>
    </location>
</feature>
<feature type="transmembrane region" description="Helical" evidence="5">
    <location>
        <begin position="213"/>
        <end position="228"/>
    </location>
</feature>
<gene>
    <name evidence="7" type="ORF">AS156_05085</name>
</gene>
<evidence type="ECO:0000259" key="6">
    <source>
        <dbReference type="Pfam" id="PF04932"/>
    </source>
</evidence>
<reference evidence="7 8" key="1">
    <citation type="submission" date="2015-11" db="EMBL/GenBank/DDBJ databases">
        <title>Draft Genome Sequence of the Strain BR 10303 (Bradyrhizobium sp.) isolated from nodules of Centrolobium paraense.</title>
        <authorList>
            <person name="Zelli J.E."/>
            <person name="Simoes-Araujo J.L."/>
            <person name="Barauna A.C."/>
            <person name="Silva K."/>
        </authorList>
    </citation>
    <scope>NUCLEOTIDE SEQUENCE [LARGE SCALE GENOMIC DNA]</scope>
    <source>
        <strain evidence="7 8">BR 10303</strain>
    </source>
</reference>
<evidence type="ECO:0000256" key="3">
    <source>
        <dbReference type="ARBA" id="ARBA00022989"/>
    </source>
</evidence>
<evidence type="ECO:0000256" key="4">
    <source>
        <dbReference type="ARBA" id="ARBA00023136"/>
    </source>
</evidence>
<organism evidence="7 8">
    <name type="scientific">Bradyrhizobium macuxiense</name>
    <dbReference type="NCBI Taxonomy" id="1755647"/>
    <lineage>
        <taxon>Bacteria</taxon>
        <taxon>Pseudomonadati</taxon>
        <taxon>Pseudomonadota</taxon>
        <taxon>Alphaproteobacteria</taxon>
        <taxon>Hyphomicrobiales</taxon>
        <taxon>Nitrobacteraceae</taxon>
        <taxon>Bradyrhizobium</taxon>
    </lineage>
</organism>
<feature type="transmembrane region" description="Helical" evidence="5">
    <location>
        <begin position="35"/>
        <end position="55"/>
    </location>
</feature>
<feature type="transmembrane region" description="Helical" evidence="5">
    <location>
        <begin position="62"/>
        <end position="81"/>
    </location>
</feature>
<comment type="caution">
    <text evidence="7">The sequence shown here is derived from an EMBL/GenBank/DDBJ whole genome shotgun (WGS) entry which is preliminary data.</text>
</comment>
<keyword evidence="2 5" id="KW-0812">Transmembrane</keyword>
<feature type="domain" description="O-antigen ligase-related" evidence="6">
    <location>
        <begin position="196"/>
        <end position="359"/>
    </location>
</feature>
<evidence type="ECO:0000313" key="7">
    <source>
        <dbReference type="EMBL" id="KWV55986.1"/>
    </source>
</evidence>
<keyword evidence="3 5" id="KW-1133">Transmembrane helix</keyword>
<evidence type="ECO:0000313" key="8">
    <source>
        <dbReference type="Proteomes" id="UP000057737"/>
    </source>
</evidence>
<dbReference type="Pfam" id="PF04932">
    <property type="entry name" value="Wzy_C"/>
    <property type="match status" value="1"/>
</dbReference>
<dbReference type="GO" id="GO:0016020">
    <property type="term" value="C:membrane"/>
    <property type="evidence" value="ECO:0007669"/>
    <property type="project" value="UniProtKB-SubCell"/>
</dbReference>
<feature type="transmembrane region" description="Helical" evidence="5">
    <location>
        <begin position="416"/>
        <end position="434"/>
    </location>
</feature>
<dbReference type="EMBL" id="LNCU01000057">
    <property type="protein sequence ID" value="KWV55986.1"/>
    <property type="molecule type" value="Genomic_DNA"/>
</dbReference>
<accession>A0A125Q920</accession>